<name>A0A1Y6FFQ2_9SPHN</name>
<sequence length="34" mass="3610">MPIWSEVLALSLVAYAMGLALGLLIWGRGGPPKE</sequence>
<accession>A0A1Y6FFQ2</accession>
<evidence type="ECO:0000313" key="3">
    <source>
        <dbReference type="Proteomes" id="UP000194420"/>
    </source>
</evidence>
<evidence type="ECO:0000256" key="1">
    <source>
        <dbReference type="SAM" id="Phobius"/>
    </source>
</evidence>
<keyword evidence="1" id="KW-0472">Membrane</keyword>
<dbReference type="EMBL" id="FXWG01000003">
    <property type="protein sequence ID" value="SMQ73459.1"/>
    <property type="molecule type" value="Genomic_DNA"/>
</dbReference>
<dbReference type="Proteomes" id="UP000194420">
    <property type="component" value="Unassembled WGS sequence"/>
</dbReference>
<keyword evidence="1" id="KW-1133">Transmembrane helix</keyword>
<keyword evidence="3" id="KW-1185">Reference proteome</keyword>
<organism evidence="2 3">
    <name type="scientific">Altererythrobacter xiamenensis</name>
    <dbReference type="NCBI Taxonomy" id="1316679"/>
    <lineage>
        <taxon>Bacteria</taxon>
        <taxon>Pseudomonadati</taxon>
        <taxon>Pseudomonadota</taxon>
        <taxon>Alphaproteobacteria</taxon>
        <taxon>Sphingomonadales</taxon>
        <taxon>Erythrobacteraceae</taxon>
        <taxon>Altererythrobacter</taxon>
    </lineage>
</organism>
<gene>
    <name evidence="2" type="ORF">SAMN06297468_2200</name>
</gene>
<keyword evidence="1" id="KW-0812">Transmembrane</keyword>
<evidence type="ECO:0000313" key="2">
    <source>
        <dbReference type="EMBL" id="SMQ73459.1"/>
    </source>
</evidence>
<feature type="transmembrane region" description="Helical" evidence="1">
    <location>
        <begin position="7"/>
        <end position="26"/>
    </location>
</feature>
<reference evidence="3" key="1">
    <citation type="submission" date="2017-04" db="EMBL/GenBank/DDBJ databases">
        <authorList>
            <person name="Varghese N."/>
            <person name="Submissions S."/>
        </authorList>
    </citation>
    <scope>NUCLEOTIDE SEQUENCE [LARGE SCALE GENOMIC DNA]</scope>
</reference>
<protein>
    <submittedName>
        <fullName evidence="2">Uncharacterized protein</fullName>
    </submittedName>
</protein>
<dbReference type="AlphaFoldDB" id="A0A1Y6FFQ2"/>
<proteinExistence type="predicted"/>